<accession>I3IK44</accession>
<dbReference type="EMBL" id="BAFH01000003">
    <property type="protein sequence ID" value="GAB62089.1"/>
    <property type="molecule type" value="Genomic_DNA"/>
</dbReference>
<dbReference type="STRING" id="247490.KSU1_C0493"/>
<gene>
    <name evidence="1" type="ORF">KSU1_C0493</name>
</gene>
<evidence type="ECO:0000313" key="1">
    <source>
        <dbReference type="EMBL" id="GAB62089.1"/>
    </source>
</evidence>
<comment type="caution">
    <text evidence="1">The sequence shown here is derived from an EMBL/GenBank/DDBJ whole genome shotgun (WGS) entry which is preliminary data.</text>
</comment>
<name>I3IK44_9BACT</name>
<dbReference type="AlphaFoldDB" id="I3IK44"/>
<dbReference type="OrthoDB" id="9860119at2"/>
<evidence type="ECO:0000313" key="2">
    <source>
        <dbReference type="Proteomes" id="UP000002985"/>
    </source>
</evidence>
<proteinExistence type="predicted"/>
<protein>
    <submittedName>
        <fullName evidence="1">Uncharacterized protein</fullName>
    </submittedName>
</protein>
<reference evidence="1 2" key="1">
    <citation type="journal article" date="2012" name="FEBS Lett.">
        <title>Anammox organism KSU-1 expresses a NirK-type copper-containing nitrite reductase instead of a NirS-type with cytochrome cd1.</title>
        <authorList>
            <person name="Hira D."/>
            <person name="Toh H."/>
            <person name="Migita C.T."/>
            <person name="Okubo H."/>
            <person name="Nishiyama T."/>
            <person name="Hattori M."/>
            <person name="Furukawa K."/>
            <person name="Fujii T."/>
        </authorList>
    </citation>
    <scope>NUCLEOTIDE SEQUENCE [LARGE SCALE GENOMIC DNA]</scope>
</reference>
<organism evidence="1 2">
    <name type="scientific">Candidatus Jettenia caeni</name>
    <dbReference type="NCBI Taxonomy" id="247490"/>
    <lineage>
        <taxon>Bacteria</taxon>
        <taxon>Pseudomonadati</taxon>
        <taxon>Planctomycetota</taxon>
        <taxon>Candidatus Brocadiia</taxon>
        <taxon>Candidatus Brocadiales</taxon>
        <taxon>Candidatus Brocadiaceae</taxon>
        <taxon>Candidatus Jettenia</taxon>
    </lineage>
</organism>
<dbReference type="Proteomes" id="UP000002985">
    <property type="component" value="Unassembled WGS sequence"/>
</dbReference>
<keyword evidence="2" id="KW-1185">Reference proteome</keyword>
<sequence length="101" mass="11458">MEIQCPSCKKTNSDSSTCVRCGCELQTLQAILQAAESEISISKNKLRMRNPQDALNHALRSWRLKNSPEAAKLAFLAHVSEKRYKEALMWYSAMQIKKENG</sequence>